<feature type="non-terminal residue" evidence="1">
    <location>
        <position position="405"/>
    </location>
</feature>
<reference evidence="1" key="1">
    <citation type="submission" date="2024-09" db="EMBL/GenBank/DDBJ databases">
        <title>Black Yeasts Isolated from many extreme environments.</title>
        <authorList>
            <person name="Coleine C."/>
            <person name="Stajich J.E."/>
            <person name="Selbmann L."/>
        </authorList>
    </citation>
    <scope>NUCLEOTIDE SEQUENCE</scope>
    <source>
        <strain evidence="1">CCFEE 5737</strain>
    </source>
</reference>
<evidence type="ECO:0000313" key="2">
    <source>
        <dbReference type="Proteomes" id="UP001186974"/>
    </source>
</evidence>
<evidence type="ECO:0000313" key="1">
    <source>
        <dbReference type="EMBL" id="KAK3056497.1"/>
    </source>
</evidence>
<accession>A0ACC3CY99</accession>
<protein>
    <submittedName>
        <fullName evidence="1">Uncharacterized protein</fullName>
    </submittedName>
</protein>
<proteinExistence type="predicted"/>
<dbReference type="Proteomes" id="UP001186974">
    <property type="component" value="Unassembled WGS sequence"/>
</dbReference>
<gene>
    <name evidence="1" type="ORF">LTS18_011645</name>
</gene>
<sequence length="405" mass="46391">MLRGRGGFNARRDRLVKERERLARQRSQNSPTTNNREGFKPLEPRKPLQPWQEGELDDEKLWDSRITQELSKPQANTDIPSTNTFSIRDTTSRPPQHFDEKVRNPLSVDQPFDESQRLVDAEEAQEQDLVFQFGQLVQTAIQFIRASQPPEIVKGALDTLRVDKAVSFDGCVNAISIQKAFNYACEPFLPASLVGRLFEEARAVFGRASDSLRIQDCIPILQPFSVALSEAKLLRLRLDKQHSQLKSSIETALRQIQHLKSSLSERDRRMPIDSAIESPKDTTAQRSVPAIDMANSAPTVRQFLGEIGRIIQYRNGAQLKDYLVIEPPYSEIYNTMIHELRQTYPRDREDALEDVCASALPLAREGWEGATWTHFIRFMVRYFGFIRDVDISNLLFTYQLLSDLL</sequence>
<name>A0ACC3CY99_9PEZI</name>
<dbReference type="EMBL" id="JAWDJW010009730">
    <property type="protein sequence ID" value="KAK3056497.1"/>
    <property type="molecule type" value="Genomic_DNA"/>
</dbReference>
<organism evidence="1 2">
    <name type="scientific">Coniosporium uncinatum</name>
    <dbReference type="NCBI Taxonomy" id="93489"/>
    <lineage>
        <taxon>Eukaryota</taxon>
        <taxon>Fungi</taxon>
        <taxon>Dikarya</taxon>
        <taxon>Ascomycota</taxon>
        <taxon>Pezizomycotina</taxon>
        <taxon>Dothideomycetes</taxon>
        <taxon>Dothideomycetes incertae sedis</taxon>
        <taxon>Coniosporium</taxon>
    </lineage>
</organism>
<keyword evidence="2" id="KW-1185">Reference proteome</keyword>
<comment type="caution">
    <text evidence="1">The sequence shown here is derived from an EMBL/GenBank/DDBJ whole genome shotgun (WGS) entry which is preliminary data.</text>
</comment>